<dbReference type="Pfam" id="PF00400">
    <property type="entry name" value="WD40"/>
    <property type="match status" value="6"/>
</dbReference>
<dbReference type="InterPro" id="IPR020472">
    <property type="entry name" value="WD40_PAC1"/>
</dbReference>
<dbReference type="Gene3D" id="3.10.20.870">
    <property type="entry name" value="PFU (PLAA family ubiquitin binding), C-terminal domain"/>
    <property type="match status" value="1"/>
</dbReference>
<dbReference type="InterPro" id="IPR013535">
    <property type="entry name" value="PUL_dom"/>
</dbReference>
<evidence type="ECO:0000256" key="5">
    <source>
        <dbReference type="PROSITE-ProRule" id="PRU00221"/>
    </source>
</evidence>
<dbReference type="VEuPathDB" id="FungiDB:BON22_0924"/>
<evidence type="ECO:0000256" key="1">
    <source>
        <dbReference type="ARBA" id="ARBA00004496"/>
    </source>
</evidence>
<dbReference type="InterPro" id="IPR001680">
    <property type="entry name" value="WD40_rpt"/>
</dbReference>
<evidence type="ECO:0000259" key="7">
    <source>
        <dbReference type="PROSITE" id="PS51394"/>
    </source>
</evidence>
<dbReference type="InterPro" id="IPR038122">
    <property type="entry name" value="PFU_sf"/>
</dbReference>
<protein>
    <submittedName>
        <fullName evidence="9">CYFA0S20e02212g1_1</fullName>
    </submittedName>
</protein>
<feature type="compositionally biased region" description="Polar residues" evidence="6">
    <location>
        <begin position="309"/>
        <end position="321"/>
    </location>
</feature>
<accession>A0A061BG55</accession>
<dbReference type="InterPro" id="IPR036322">
    <property type="entry name" value="WD40_repeat_dom_sf"/>
</dbReference>
<dbReference type="PROSITE" id="PS51394">
    <property type="entry name" value="PFU"/>
    <property type="match status" value="1"/>
</dbReference>
<dbReference type="PROSITE" id="PS50082">
    <property type="entry name" value="WD_REPEATS_2"/>
    <property type="match status" value="4"/>
</dbReference>
<feature type="repeat" description="WD" evidence="5">
    <location>
        <begin position="213"/>
        <end position="243"/>
    </location>
</feature>
<evidence type="ECO:0000256" key="4">
    <source>
        <dbReference type="ARBA" id="ARBA00022737"/>
    </source>
</evidence>
<feature type="region of interest" description="Disordered" evidence="6">
    <location>
        <begin position="309"/>
        <end position="330"/>
    </location>
</feature>
<evidence type="ECO:0000259" key="8">
    <source>
        <dbReference type="PROSITE" id="PS51396"/>
    </source>
</evidence>
<feature type="repeat" description="WD" evidence="5">
    <location>
        <begin position="133"/>
        <end position="164"/>
    </location>
</feature>
<comment type="subcellular location">
    <subcellularLocation>
        <location evidence="1">Cytoplasm</location>
    </subcellularLocation>
</comment>
<proteinExistence type="predicted"/>
<evidence type="ECO:0000313" key="9">
    <source>
        <dbReference type="EMBL" id="CDR45952.1"/>
    </source>
</evidence>
<feature type="domain" description="PUL" evidence="8">
    <location>
        <begin position="452"/>
        <end position="693"/>
    </location>
</feature>
<feature type="repeat" description="WD" evidence="5">
    <location>
        <begin position="10"/>
        <end position="40"/>
    </location>
</feature>
<evidence type="ECO:0000256" key="6">
    <source>
        <dbReference type="SAM" id="MobiDB-lite"/>
    </source>
</evidence>
<keyword evidence="3 5" id="KW-0853">WD repeat</keyword>
<dbReference type="SMART" id="SM00320">
    <property type="entry name" value="WD40"/>
    <property type="match status" value="7"/>
</dbReference>
<dbReference type="Pfam" id="PF08324">
    <property type="entry name" value="PUL"/>
    <property type="match status" value="1"/>
</dbReference>
<gene>
    <name evidence="9" type="ORF">CYFA0S_20e02212g</name>
</gene>
<name>A0A061BG55_CYBFA</name>
<dbReference type="GO" id="GO:0043161">
    <property type="term" value="P:proteasome-mediated ubiquitin-dependent protein catabolic process"/>
    <property type="evidence" value="ECO:0007669"/>
    <property type="project" value="TreeGrafter"/>
</dbReference>
<dbReference type="GO" id="GO:0043130">
    <property type="term" value="F:ubiquitin binding"/>
    <property type="evidence" value="ECO:0007669"/>
    <property type="project" value="TreeGrafter"/>
</dbReference>
<dbReference type="Gene3D" id="2.130.10.10">
    <property type="entry name" value="YVTN repeat-like/Quinoprotein amine dehydrogenase"/>
    <property type="match status" value="1"/>
</dbReference>
<dbReference type="InterPro" id="IPR015943">
    <property type="entry name" value="WD40/YVTN_repeat-like_dom_sf"/>
</dbReference>
<dbReference type="CDD" id="cd00200">
    <property type="entry name" value="WD40"/>
    <property type="match status" value="1"/>
</dbReference>
<dbReference type="InterPro" id="IPR015155">
    <property type="entry name" value="PFU"/>
</dbReference>
<dbReference type="PhylomeDB" id="A0A061BG55"/>
<dbReference type="GO" id="GO:0005634">
    <property type="term" value="C:nucleus"/>
    <property type="evidence" value="ECO:0007669"/>
    <property type="project" value="TreeGrafter"/>
</dbReference>
<reference evidence="9" key="1">
    <citation type="journal article" date="2014" name="Genome Announc.">
        <title>Genome sequence of the yeast Cyberlindnera fabianii (Hansenula fabianii).</title>
        <authorList>
            <person name="Freel K.C."/>
            <person name="Sarilar V."/>
            <person name="Neuveglise C."/>
            <person name="Devillers H."/>
            <person name="Friedrich A."/>
            <person name="Schacherer J."/>
        </authorList>
    </citation>
    <scope>NUCLEOTIDE SEQUENCE</scope>
    <source>
        <strain evidence="9">YJS4271</strain>
    </source>
</reference>
<organism evidence="9">
    <name type="scientific">Cyberlindnera fabianii</name>
    <name type="common">Yeast</name>
    <name type="synonym">Hansenula fabianii</name>
    <dbReference type="NCBI Taxonomy" id="36022"/>
    <lineage>
        <taxon>Eukaryota</taxon>
        <taxon>Fungi</taxon>
        <taxon>Dikarya</taxon>
        <taxon>Ascomycota</taxon>
        <taxon>Saccharomycotina</taxon>
        <taxon>Saccharomycetes</taxon>
        <taxon>Phaffomycetales</taxon>
        <taxon>Phaffomycetaceae</taxon>
        <taxon>Cyberlindnera</taxon>
    </lineage>
</organism>
<dbReference type="PROSITE" id="PS51396">
    <property type="entry name" value="PUL"/>
    <property type="match status" value="1"/>
</dbReference>
<dbReference type="PRINTS" id="PR00320">
    <property type="entry name" value="GPROTEINBRPT"/>
</dbReference>
<dbReference type="SUPFAM" id="SSF50978">
    <property type="entry name" value="WD40 repeat-like"/>
    <property type="match status" value="1"/>
</dbReference>
<dbReference type="Gene3D" id="1.25.10.10">
    <property type="entry name" value="Leucine-rich Repeat Variant"/>
    <property type="match status" value="1"/>
</dbReference>
<feature type="repeat" description="WD" evidence="5">
    <location>
        <begin position="172"/>
        <end position="202"/>
    </location>
</feature>
<dbReference type="PANTHER" id="PTHR19849:SF0">
    <property type="entry name" value="PHOSPHOLIPASE A-2-ACTIVATING PROTEIN"/>
    <property type="match status" value="1"/>
</dbReference>
<keyword evidence="4" id="KW-0677">Repeat</keyword>
<dbReference type="PANTHER" id="PTHR19849">
    <property type="entry name" value="PHOSPHOLIPASE A-2-ACTIVATING PROTEIN"/>
    <property type="match status" value="1"/>
</dbReference>
<dbReference type="Pfam" id="PF09070">
    <property type="entry name" value="PFU"/>
    <property type="match status" value="1"/>
</dbReference>
<dbReference type="PROSITE" id="PS50294">
    <property type="entry name" value="WD_REPEATS_REGION"/>
    <property type="match status" value="1"/>
</dbReference>
<feature type="domain" description="PFU" evidence="7">
    <location>
        <begin position="345"/>
        <end position="440"/>
    </location>
</feature>
<keyword evidence="2" id="KW-0963">Cytoplasm</keyword>
<dbReference type="OrthoDB" id="10265988at2759"/>
<evidence type="ECO:0000256" key="2">
    <source>
        <dbReference type="ARBA" id="ARBA00022490"/>
    </source>
</evidence>
<dbReference type="GO" id="GO:0010992">
    <property type="term" value="P:ubiquitin recycling"/>
    <property type="evidence" value="ECO:0007669"/>
    <property type="project" value="TreeGrafter"/>
</dbReference>
<dbReference type="EMBL" id="LK052905">
    <property type="protein sequence ID" value="CDR45952.1"/>
    <property type="molecule type" value="Genomic_DNA"/>
</dbReference>
<sequence length="693" mass="76334">MSVFKLSATLNAHSADVRAVVAPFNDTIISASRDKTVKVWTKDGFWNPRDNFVSNGYVNSIAYDEKTTSVLSGGQDKLINVTDLYTSDVDPKFVLIGHESNVCALDCDGKEVISGSWDTTAKVWENNLLKYTLEGHSASVWDVKILGNGRYLTCSADKTVKLWSKDKEIRTFVGHLDVVRSLALLPDGVGFISTSNDGTIRVCDFDGKLVQELVGHESFVYDVIVLPNGDIVSAGEDRTIRVWREGKAIQVITLPCVSVWSIASLPNGDIVSGSSDGMVRVFTRDPERTATIDEIKEFNEAVESMALNAQSFDESKTQPPETLQRPGKKEGQVIVVKSPTGINEAHQWSEGKWNKIGEVVSGGTSDQKQEFDGKTWDFVFDVDVQEGAPPLKLPYNASENPYVAAQRFLEKNELPMSFTDQVVDFIAKNTQGVTINQASDTVNPYADVRRAKLVPHTDYLGFTSNNSDAILKGVKKFNETEKSFTDDELKLIENAFQTQDTEYLFKVATTILTNWTNALPGFDIIRLIISTVPAPPEVLGDVFDKGLTPNSPPILFMTFRIISNIFLNTTWGVPIITDTGITTRILNQVALTDGTGKHAVNVANALATVVLNYSAYACKYKSSKIADLVANTLKTKGLEVAQASSEAAYRLSVAWGNLVYVDGGLRAEFEQFKKGIKYNEQRFKDVFEDIAAL</sequence>
<dbReference type="AlphaFoldDB" id="A0A061BG55"/>
<dbReference type="GO" id="GO:0005737">
    <property type="term" value="C:cytoplasm"/>
    <property type="evidence" value="ECO:0007669"/>
    <property type="project" value="UniProtKB-SubCell"/>
</dbReference>
<evidence type="ECO:0000256" key="3">
    <source>
        <dbReference type="ARBA" id="ARBA00022574"/>
    </source>
</evidence>
<dbReference type="InterPro" id="IPR011989">
    <property type="entry name" value="ARM-like"/>
</dbReference>